<accession>A0A8I6TKQ7</accession>
<reference evidence="1" key="1">
    <citation type="submission" date="2022-01" db="UniProtKB">
        <authorList>
            <consortium name="EnsemblMetazoa"/>
        </authorList>
    </citation>
    <scope>IDENTIFICATION</scope>
</reference>
<evidence type="ECO:0000313" key="1">
    <source>
        <dbReference type="EnsemblMetazoa" id="XP_024084231.1"/>
    </source>
</evidence>
<sequence length="109" mass="12220">MGCRVADDEELQSFHTPWVGRSREGSTNKGEKIAALSVTCTKGKLYIIPQDLGFNTPDKPLLQVMLQVVSARFIIVSSTRVFVFTNHLLNEQGNILLVIFFIILLNSIR</sequence>
<dbReference type="KEGG" id="clec:112127441"/>
<dbReference type="EnsemblMetazoa" id="XM_024228463.1">
    <property type="protein sequence ID" value="XP_024084231.1"/>
    <property type="gene ID" value="LOC112127441"/>
</dbReference>
<name>A0A8I6TKQ7_CIMLE</name>
<dbReference type="AlphaFoldDB" id="A0A8I6TKQ7"/>
<keyword evidence="2" id="KW-1185">Reference proteome</keyword>
<protein>
    <submittedName>
        <fullName evidence="1">Uncharacterized protein</fullName>
    </submittedName>
</protein>
<dbReference type="GeneID" id="112127441"/>
<evidence type="ECO:0000313" key="2">
    <source>
        <dbReference type="Proteomes" id="UP000494040"/>
    </source>
</evidence>
<proteinExistence type="predicted"/>
<dbReference type="RefSeq" id="XP_024084231.1">
    <property type="nucleotide sequence ID" value="XM_024228463.1"/>
</dbReference>
<organism evidence="1 2">
    <name type="scientific">Cimex lectularius</name>
    <name type="common">Bed bug</name>
    <name type="synonym">Acanthia lectularia</name>
    <dbReference type="NCBI Taxonomy" id="79782"/>
    <lineage>
        <taxon>Eukaryota</taxon>
        <taxon>Metazoa</taxon>
        <taxon>Ecdysozoa</taxon>
        <taxon>Arthropoda</taxon>
        <taxon>Hexapoda</taxon>
        <taxon>Insecta</taxon>
        <taxon>Pterygota</taxon>
        <taxon>Neoptera</taxon>
        <taxon>Paraneoptera</taxon>
        <taxon>Hemiptera</taxon>
        <taxon>Heteroptera</taxon>
        <taxon>Panheteroptera</taxon>
        <taxon>Cimicomorpha</taxon>
        <taxon>Cimicidae</taxon>
        <taxon>Cimex</taxon>
    </lineage>
</organism>
<dbReference type="Proteomes" id="UP000494040">
    <property type="component" value="Unassembled WGS sequence"/>
</dbReference>